<protein>
    <recommendedName>
        <fullName evidence="3">Cbb3-type cytochrome c oxidase subunit III</fullName>
    </recommendedName>
</protein>
<keyword evidence="2" id="KW-1185">Reference proteome</keyword>
<reference evidence="1 2" key="1">
    <citation type="submission" date="2018-05" db="EMBL/GenBank/DDBJ databases">
        <title>Genomic Encyclopedia of Type Strains, Phase IV (KMG-IV): sequencing the most valuable type-strain genomes for metagenomic binning, comparative biology and taxonomic classification.</title>
        <authorList>
            <person name="Goeker M."/>
        </authorList>
    </citation>
    <scope>NUCLEOTIDE SEQUENCE [LARGE SCALE GENOMIC DNA]</scope>
    <source>
        <strain evidence="1 2">DSM 103371</strain>
    </source>
</reference>
<organism evidence="1 2">
    <name type="scientific">Silicimonas algicola</name>
    <dbReference type="NCBI Taxonomy" id="1826607"/>
    <lineage>
        <taxon>Bacteria</taxon>
        <taxon>Pseudomonadati</taxon>
        <taxon>Pseudomonadota</taxon>
        <taxon>Alphaproteobacteria</taxon>
        <taxon>Rhodobacterales</taxon>
        <taxon>Paracoccaceae</taxon>
    </lineage>
</organism>
<dbReference type="InterPro" id="IPR036909">
    <property type="entry name" value="Cyt_c-like_dom_sf"/>
</dbReference>
<dbReference type="AlphaFoldDB" id="A0A316FXM8"/>
<dbReference type="Proteomes" id="UP000245390">
    <property type="component" value="Unassembled WGS sequence"/>
</dbReference>
<dbReference type="GO" id="GO:0020037">
    <property type="term" value="F:heme binding"/>
    <property type="evidence" value="ECO:0007669"/>
    <property type="project" value="InterPro"/>
</dbReference>
<proteinExistence type="predicted"/>
<evidence type="ECO:0000313" key="2">
    <source>
        <dbReference type="Proteomes" id="UP000245390"/>
    </source>
</evidence>
<dbReference type="GO" id="GO:0009055">
    <property type="term" value="F:electron transfer activity"/>
    <property type="evidence" value="ECO:0007669"/>
    <property type="project" value="InterPro"/>
</dbReference>
<evidence type="ECO:0008006" key="3">
    <source>
        <dbReference type="Google" id="ProtNLM"/>
    </source>
</evidence>
<sequence length="64" mass="7216">MLAENEKLADDEFLAMTTVHGFGYMPAFGDRLTNNDIAEIGTYIRNSWGNDYGALTTDQVREVR</sequence>
<dbReference type="Gene3D" id="1.10.760.10">
    <property type="entry name" value="Cytochrome c-like domain"/>
    <property type="match status" value="1"/>
</dbReference>
<comment type="caution">
    <text evidence="1">The sequence shown here is derived from an EMBL/GenBank/DDBJ whole genome shotgun (WGS) entry which is preliminary data.</text>
</comment>
<evidence type="ECO:0000313" key="1">
    <source>
        <dbReference type="EMBL" id="PWK53514.1"/>
    </source>
</evidence>
<name>A0A316FXM8_9RHOB</name>
<gene>
    <name evidence="1" type="ORF">C8D95_11339</name>
</gene>
<dbReference type="SUPFAM" id="SSF46626">
    <property type="entry name" value="Cytochrome c"/>
    <property type="match status" value="1"/>
</dbReference>
<accession>A0A316FXM8</accession>
<dbReference type="EMBL" id="QGGV01000013">
    <property type="protein sequence ID" value="PWK53514.1"/>
    <property type="molecule type" value="Genomic_DNA"/>
</dbReference>